<comment type="caution">
    <text evidence="2">The sequence shown here is derived from an EMBL/GenBank/DDBJ whole genome shotgun (WGS) entry which is preliminary data.</text>
</comment>
<keyword evidence="3" id="KW-1185">Reference proteome</keyword>
<dbReference type="InterPro" id="IPR043502">
    <property type="entry name" value="DNA/RNA_pol_sf"/>
</dbReference>
<dbReference type="Pfam" id="PF00078">
    <property type="entry name" value="RVT_1"/>
    <property type="match status" value="1"/>
</dbReference>
<dbReference type="Proteomes" id="UP000467841">
    <property type="component" value="Unassembled WGS sequence"/>
</dbReference>
<dbReference type="AlphaFoldDB" id="A0A6D2IFL5"/>
<dbReference type="InterPro" id="IPR000477">
    <property type="entry name" value="RT_dom"/>
</dbReference>
<proteinExistence type="predicted"/>
<gene>
    <name evidence="2" type="ORF">MERR_LOCUS11239</name>
</gene>
<evidence type="ECO:0000313" key="2">
    <source>
        <dbReference type="EMBL" id="CAA7024004.1"/>
    </source>
</evidence>
<dbReference type="SUPFAM" id="SSF56672">
    <property type="entry name" value="DNA/RNA polymerases"/>
    <property type="match status" value="1"/>
</dbReference>
<feature type="domain" description="Reverse transcriptase" evidence="1">
    <location>
        <begin position="1"/>
        <end position="130"/>
    </location>
</feature>
<dbReference type="PROSITE" id="PS50878">
    <property type="entry name" value="RT_POL"/>
    <property type="match status" value="1"/>
</dbReference>
<organism evidence="2 3">
    <name type="scientific">Microthlaspi erraticum</name>
    <dbReference type="NCBI Taxonomy" id="1685480"/>
    <lineage>
        <taxon>Eukaryota</taxon>
        <taxon>Viridiplantae</taxon>
        <taxon>Streptophyta</taxon>
        <taxon>Embryophyta</taxon>
        <taxon>Tracheophyta</taxon>
        <taxon>Spermatophyta</taxon>
        <taxon>Magnoliopsida</taxon>
        <taxon>eudicotyledons</taxon>
        <taxon>Gunneridae</taxon>
        <taxon>Pentapetalae</taxon>
        <taxon>rosids</taxon>
        <taxon>malvids</taxon>
        <taxon>Brassicales</taxon>
        <taxon>Brassicaceae</taxon>
        <taxon>Coluteocarpeae</taxon>
        <taxon>Microthlaspi</taxon>
    </lineage>
</organism>
<dbReference type="OrthoDB" id="1113074at2759"/>
<name>A0A6D2IFL5_9BRAS</name>
<protein>
    <recommendedName>
        <fullName evidence="1">Reverse transcriptase domain-containing protein</fullName>
    </recommendedName>
</protein>
<dbReference type="PANTHER" id="PTHR19446">
    <property type="entry name" value="REVERSE TRANSCRIPTASES"/>
    <property type="match status" value="1"/>
</dbReference>
<evidence type="ECO:0000313" key="3">
    <source>
        <dbReference type="Proteomes" id="UP000467841"/>
    </source>
</evidence>
<dbReference type="EMBL" id="CACVBM020000854">
    <property type="protein sequence ID" value="CAA7024004.1"/>
    <property type="molecule type" value="Genomic_DNA"/>
</dbReference>
<evidence type="ECO:0000259" key="1">
    <source>
        <dbReference type="PROSITE" id="PS50878"/>
    </source>
</evidence>
<reference evidence="2" key="1">
    <citation type="submission" date="2020-01" db="EMBL/GenBank/DDBJ databases">
        <authorList>
            <person name="Mishra B."/>
        </authorList>
    </citation>
    <scope>NUCLEOTIDE SEQUENCE [LARGE SCALE GENOMIC DNA]</scope>
</reference>
<sequence>MQGYHREGFGSKITLKVDISKAFDSVRWDFLLATLQAYMIPSTFLKWIKCCVCSPSFSVSINGVTSGYFKGKSGLRQGDPLSPTLFVLCMNVLSLMLNSAARDGSFGYHPGCGDSQLTHLCFADDLLIFL</sequence>
<accession>A0A6D2IFL5</accession>